<evidence type="ECO:0000313" key="3">
    <source>
        <dbReference type="Proteomes" id="UP000037696"/>
    </source>
</evidence>
<comment type="caution">
    <text evidence="2">The sequence shown here is derived from an EMBL/GenBank/DDBJ whole genome shotgun (WGS) entry which is preliminary data.</text>
</comment>
<accession>A0A0M8P3S7</accession>
<reference evidence="2 3" key="1">
    <citation type="submission" date="2015-08" db="EMBL/GenBank/DDBJ databases">
        <title>Genome sequencing of Penicillium nordicum.</title>
        <authorList>
            <person name="Nguyen H.D."/>
            <person name="Seifert K.A."/>
        </authorList>
    </citation>
    <scope>NUCLEOTIDE SEQUENCE [LARGE SCALE GENOMIC DNA]</scope>
    <source>
        <strain evidence="2 3">DAOMC 185683</strain>
    </source>
</reference>
<feature type="region of interest" description="Disordered" evidence="1">
    <location>
        <begin position="90"/>
        <end position="119"/>
    </location>
</feature>
<organism evidence="2 3">
    <name type="scientific">Penicillium nordicum</name>
    <dbReference type="NCBI Taxonomy" id="229535"/>
    <lineage>
        <taxon>Eukaryota</taxon>
        <taxon>Fungi</taxon>
        <taxon>Dikarya</taxon>
        <taxon>Ascomycota</taxon>
        <taxon>Pezizomycotina</taxon>
        <taxon>Eurotiomycetes</taxon>
        <taxon>Eurotiomycetidae</taxon>
        <taxon>Eurotiales</taxon>
        <taxon>Aspergillaceae</taxon>
        <taxon>Penicillium</taxon>
    </lineage>
</organism>
<dbReference type="EMBL" id="LHQQ01000059">
    <property type="protein sequence ID" value="KOS44528.1"/>
    <property type="molecule type" value="Genomic_DNA"/>
</dbReference>
<dbReference type="Proteomes" id="UP000037696">
    <property type="component" value="Unassembled WGS sequence"/>
</dbReference>
<gene>
    <name evidence="2" type="ORF">ACN38_g4556</name>
</gene>
<evidence type="ECO:0000256" key="1">
    <source>
        <dbReference type="SAM" id="MobiDB-lite"/>
    </source>
</evidence>
<evidence type="ECO:0000313" key="2">
    <source>
        <dbReference type="EMBL" id="KOS44528.1"/>
    </source>
</evidence>
<sequence length="485" mass="53860">MDRPRRAAAAKPAGHYAATTTSTKRKKSDSTTASSRKKGKQRAEPTVYGVGSRTPVPLPADVSVPIPVITPDPLDPAALALDLNKSYEDQITPPKWPKRQQRWKNPTGNPIRFMEDTPIGWNTDEPDLDPHDLEAQIARCHERISDNIMPHQFDFKLRNFLLEQKSRKDMMSLEPAGLSWPVVQRLQSLKGTLEWLQSQHDKYELAANVTNIMAAYRSGQLRWNTGLVTYWSRGSQLCLPRPFRWDEFDIINAQNDGSSGFWVEGLQGPGPVPQLFDCIAKPIPGDVPFRAYMNITIRIPEATFQAGGGAFNPVLGSVGLQLPFVDDSGASVMQINQSDIRYLMSLNRDPQQNDPPPPPVLGALQITVANGVYNNLVCRRLEINMWDPKIGNYMSTAWHPVQVVIHDDTNSTQQLRLNGPWPRHRMYTSSAPDGLSNTYFTDIHPSQSLTVPWVHPAQMAAQLPDFAVQPISAAGGKVAGGKAVP</sequence>
<name>A0A0M8P3S7_9EURO</name>
<protein>
    <submittedName>
        <fullName evidence="2">Uncharacterized protein</fullName>
    </submittedName>
</protein>
<dbReference type="AlphaFoldDB" id="A0A0M8P3S7"/>
<keyword evidence="3" id="KW-1185">Reference proteome</keyword>
<proteinExistence type="predicted"/>
<dbReference type="STRING" id="229535.A0A0M8P3S7"/>
<dbReference type="OrthoDB" id="4329446at2759"/>
<feature type="compositionally biased region" description="Low complexity" evidence="1">
    <location>
        <begin position="7"/>
        <end position="22"/>
    </location>
</feature>
<feature type="region of interest" description="Disordered" evidence="1">
    <location>
        <begin position="1"/>
        <end position="55"/>
    </location>
</feature>